<comment type="caution">
    <text evidence="1">The sequence shown here is derived from an EMBL/GenBank/DDBJ whole genome shotgun (WGS) entry which is preliminary data.</text>
</comment>
<sequence>MPVTHREPSVLVSLVVTAMMTELYHIPRRGGSVLLAGLRDMLNTVPGQQKSLQNLPKDPRTVFKQLGLDPVVETYLCCSKCWALTPYCAATDNPVTKTNPDPEIPLCQDRLNDRAEICGEELWIKERIRNKIHCTPRQTYLHQTLKNWLGRLLSRPGIEDILEEYPVEASQLQGNFVTDIWGSPAIKDLKGPDSKPFLKGPKGELRLLFGFAVDGFNPFHNKEAKQVNMCHVGTGPSPDSPTVGRLNPFTALIVRDFLEFWDPGVFFTRTHKYRQGRPAKAMLIPAIADMLAAHAVAGFTSHTSFYFCIGCRIDIAHIEEFDHTQWCPRSHAQHMEHALAWKNAETIEEQEKLALENGERYSPLLELPYWKAVRYVLVEAMHAVDLRIIDHHMRDLFQIDLKRQGGDGSEPRVPRPSRPSDTRIARVLELLVQYRNDPDMLKKILKHRWTSFQALWHICNDLDLRISGTKRSWFIVRIKSWVTKEQQELPDIPDKGPILGKDVMSAIWADMRKTILPSWIGAAPKNWGTKKRGKLSADHSRTIFTIHLPITLIWLWRNETGRKRDVLTNMLNLVMAIHAANYKTTDLEVSQIYDRCYLDYMVGVADLFKENNITPSQHAAFHIGQNLREFGPGHSRGAQFYERFIRLLQDRNTNSKYSEMEATMMNSVARVANLKAMLADDPDVRSHLSNAIKVYENVSTRDSRGSRLAQMLDPQDTHFDLASTSQWGALSAQERQLLHNYLAWRYGDFDLEVWKASGSIMSQISISGVRYARKNILKYDQDSNIIFNIPGTDESAPGEILNIFRYWHTTPNNMEIQATYLIVNRFSGSPSLDIDDPYRQYPRLFGYLCPASPIETRVIETKHVRSHFGRTPIDYNGEKLIHALPLSRVSFMFQLEKIL</sequence>
<reference evidence="1" key="1">
    <citation type="submission" date="2023-03" db="EMBL/GenBank/DDBJ databases">
        <title>Massive genome expansion in bonnet fungi (Mycena s.s.) driven by repeated elements and novel gene families across ecological guilds.</title>
        <authorList>
            <consortium name="Lawrence Berkeley National Laboratory"/>
            <person name="Harder C.B."/>
            <person name="Miyauchi S."/>
            <person name="Viragh M."/>
            <person name="Kuo A."/>
            <person name="Thoen E."/>
            <person name="Andreopoulos B."/>
            <person name="Lu D."/>
            <person name="Skrede I."/>
            <person name="Drula E."/>
            <person name="Henrissat B."/>
            <person name="Morin E."/>
            <person name="Kohler A."/>
            <person name="Barry K."/>
            <person name="LaButti K."/>
            <person name="Morin E."/>
            <person name="Salamov A."/>
            <person name="Lipzen A."/>
            <person name="Mereny Z."/>
            <person name="Hegedus B."/>
            <person name="Baldrian P."/>
            <person name="Stursova M."/>
            <person name="Weitz H."/>
            <person name="Taylor A."/>
            <person name="Grigoriev I.V."/>
            <person name="Nagy L.G."/>
            <person name="Martin F."/>
            <person name="Kauserud H."/>
        </authorList>
    </citation>
    <scope>NUCLEOTIDE SEQUENCE</scope>
    <source>
        <strain evidence="1">CBHHK182m</strain>
    </source>
</reference>
<organism evidence="1 2">
    <name type="scientific">Mycena metata</name>
    <dbReference type="NCBI Taxonomy" id="1033252"/>
    <lineage>
        <taxon>Eukaryota</taxon>
        <taxon>Fungi</taxon>
        <taxon>Dikarya</taxon>
        <taxon>Basidiomycota</taxon>
        <taxon>Agaricomycotina</taxon>
        <taxon>Agaricomycetes</taxon>
        <taxon>Agaricomycetidae</taxon>
        <taxon>Agaricales</taxon>
        <taxon>Marasmiineae</taxon>
        <taxon>Mycenaceae</taxon>
        <taxon>Mycena</taxon>
    </lineage>
</organism>
<name>A0AAD7JS07_9AGAR</name>
<proteinExistence type="predicted"/>
<accession>A0AAD7JS07</accession>
<dbReference type="Proteomes" id="UP001215598">
    <property type="component" value="Unassembled WGS sequence"/>
</dbReference>
<evidence type="ECO:0000313" key="2">
    <source>
        <dbReference type="Proteomes" id="UP001215598"/>
    </source>
</evidence>
<keyword evidence="2" id="KW-1185">Reference proteome</keyword>
<protein>
    <submittedName>
        <fullName evidence="1">Uncharacterized protein</fullName>
    </submittedName>
</protein>
<dbReference type="EMBL" id="JARKIB010000016">
    <property type="protein sequence ID" value="KAJ7770717.1"/>
    <property type="molecule type" value="Genomic_DNA"/>
</dbReference>
<dbReference type="PANTHER" id="PTHR46579">
    <property type="entry name" value="F5/8 TYPE C DOMAIN-CONTAINING PROTEIN-RELATED"/>
    <property type="match status" value="1"/>
</dbReference>
<gene>
    <name evidence="1" type="ORF">B0H16DRAFT_1306496</name>
</gene>
<evidence type="ECO:0000313" key="1">
    <source>
        <dbReference type="EMBL" id="KAJ7770717.1"/>
    </source>
</evidence>
<dbReference type="AlphaFoldDB" id="A0AAD7JS07"/>
<dbReference type="PANTHER" id="PTHR46579:SF1">
    <property type="entry name" value="F5_8 TYPE C DOMAIN-CONTAINING PROTEIN"/>
    <property type="match status" value="1"/>
</dbReference>